<dbReference type="InterPro" id="IPR017853">
    <property type="entry name" value="GH"/>
</dbReference>
<dbReference type="SUPFAM" id="SSF51445">
    <property type="entry name" value="(Trans)glycosidases"/>
    <property type="match status" value="1"/>
</dbReference>
<evidence type="ECO:0000256" key="1">
    <source>
        <dbReference type="ARBA" id="ARBA00010838"/>
    </source>
</evidence>
<keyword evidence="3" id="KW-0732">Signal</keyword>
<dbReference type="PROSITE" id="PS00653">
    <property type="entry name" value="GLYCOSYL_HYDROL_F1_2"/>
    <property type="match status" value="1"/>
</dbReference>
<sequence>MAQKKFLLLGLILVLTFVGSPTTADGPVCPSTTKLSRASFPEGFLFGTATAAFQVEGGVNETCRGPSLWDLYCKRYPSECL</sequence>
<dbReference type="InterPro" id="IPR033132">
    <property type="entry name" value="GH_1_N_CS"/>
</dbReference>
<gene>
    <name evidence="4" type="ORF">ANE_LOCUS7410</name>
</gene>
<evidence type="ECO:0000256" key="2">
    <source>
        <dbReference type="ARBA" id="ARBA00022801"/>
    </source>
</evidence>
<dbReference type="OrthoDB" id="65569at2759"/>
<protein>
    <recommendedName>
        <fullName evidence="6">Thioglucosidase</fullName>
    </recommendedName>
</protein>
<comment type="similarity">
    <text evidence="1">Belongs to the glycosyl hydrolase 1 family.</text>
</comment>
<dbReference type="Proteomes" id="UP000489600">
    <property type="component" value="Unassembled WGS sequence"/>
</dbReference>
<evidence type="ECO:0008006" key="6">
    <source>
        <dbReference type="Google" id="ProtNLM"/>
    </source>
</evidence>
<name>A0A565B855_9BRAS</name>
<evidence type="ECO:0000313" key="5">
    <source>
        <dbReference type="Proteomes" id="UP000489600"/>
    </source>
</evidence>
<dbReference type="InterPro" id="IPR001360">
    <property type="entry name" value="Glyco_hydro_1"/>
</dbReference>
<evidence type="ECO:0000313" key="4">
    <source>
        <dbReference type="EMBL" id="VVA96965.1"/>
    </source>
</evidence>
<accession>A0A565B855</accession>
<organism evidence="4 5">
    <name type="scientific">Arabis nemorensis</name>
    <dbReference type="NCBI Taxonomy" id="586526"/>
    <lineage>
        <taxon>Eukaryota</taxon>
        <taxon>Viridiplantae</taxon>
        <taxon>Streptophyta</taxon>
        <taxon>Embryophyta</taxon>
        <taxon>Tracheophyta</taxon>
        <taxon>Spermatophyta</taxon>
        <taxon>Magnoliopsida</taxon>
        <taxon>eudicotyledons</taxon>
        <taxon>Gunneridae</taxon>
        <taxon>Pentapetalae</taxon>
        <taxon>rosids</taxon>
        <taxon>malvids</taxon>
        <taxon>Brassicales</taxon>
        <taxon>Brassicaceae</taxon>
        <taxon>Arabideae</taxon>
        <taxon>Arabis</taxon>
    </lineage>
</organism>
<dbReference type="GO" id="GO:0004553">
    <property type="term" value="F:hydrolase activity, hydrolyzing O-glycosyl compounds"/>
    <property type="evidence" value="ECO:0007669"/>
    <property type="project" value="InterPro"/>
</dbReference>
<evidence type="ECO:0000256" key="3">
    <source>
        <dbReference type="SAM" id="SignalP"/>
    </source>
</evidence>
<keyword evidence="2" id="KW-0378">Hydrolase</keyword>
<dbReference type="Gene3D" id="3.20.20.80">
    <property type="entry name" value="Glycosidases"/>
    <property type="match status" value="1"/>
</dbReference>
<dbReference type="Pfam" id="PF00232">
    <property type="entry name" value="Glyco_hydro_1"/>
    <property type="match status" value="1"/>
</dbReference>
<comment type="caution">
    <text evidence="4">The sequence shown here is derived from an EMBL/GenBank/DDBJ whole genome shotgun (WGS) entry which is preliminary data.</text>
</comment>
<dbReference type="EMBL" id="CABITT030000003">
    <property type="protein sequence ID" value="VVA96965.1"/>
    <property type="molecule type" value="Genomic_DNA"/>
</dbReference>
<dbReference type="GO" id="GO:0005975">
    <property type="term" value="P:carbohydrate metabolic process"/>
    <property type="evidence" value="ECO:0007669"/>
    <property type="project" value="InterPro"/>
</dbReference>
<dbReference type="AlphaFoldDB" id="A0A565B855"/>
<feature type="signal peptide" evidence="3">
    <location>
        <begin position="1"/>
        <end position="24"/>
    </location>
</feature>
<feature type="chain" id="PRO_5022126089" description="Thioglucosidase" evidence="3">
    <location>
        <begin position="25"/>
        <end position="81"/>
    </location>
</feature>
<keyword evidence="5" id="KW-1185">Reference proteome</keyword>
<proteinExistence type="inferred from homology"/>
<reference evidence="4" key="1">
    <citation type="submission" date="2019-07" db="EMBL/GenBank/DDBJ databases">
        <authorList>
            <person name="Dittberner H."/>
        </authorList>
    </citation>
    <scope>NUCLEOTIDE SEQUENCE [LARGE SCALE GENOMIC DNA]</scope>
</reference>